<evidence type="ECO:0000313" key="1">
    <source>
        <dbReference type="EMBL" id="KJZ75684.1"/>
    </source>
</evidence>
<gene>
    <name evidence="1" type="ORF">HIM_04841</name>
</gene>
<accession>A0A0F8A5P4</accession>
<protein>
    <submittedName>
        <fullName evidence="1">Uncharacterized protein</fullName>
    </submittedName>
</protein>
<organism evidence="1 2">
    <name type="scientific">Hirsutella minnesotensis 3608</name>
    <dbReference type="NCBI Taxonomy" id="1043627"/>
    <lineage>
        <taxon>Eukaryota</taxon>
        <taxon>Fungi</taxon>
        <taxon>Dikarya</taxon>
        <taxon>Ascomycota</taxon>
        <taxon>Pezizomycotina</taxon>
        <taxon>Sordariomycetes</taxon>
        <taxon>Hypocreomycetidae</taxon>
        <taxon>Hypocreales</taxon>
        <taxon>Ophiocordycipitaceae</taxon>
        <taxon>Hirsutella</taxon>
    </lineage>
</organism>
<evidence type="ECO:0000313" key="2">
    <source>
        <dbReference type="Proteomes" id="UP000054481"/>
    </source>
</evidence>
<name>A0A0F8A5P4_9HYPO</name>
<dbReference type="AlphaFoldDB" id="A0A0F8A5P4"/>
<proteinExistence type="predicted"/>
<reference evidence="1 2" key="1">
    <citation type="journal article" date="2014" name="Genome Biol. Evol.">
        <title>Comparative genomics and transcriptomics analyses reveal divergent lifestyle features of nematode endoparasitic fungus Hirsutella minnesotensis.</title>
        <authorList>
            <person name="Lai Y."/>
            <person name="Liu K."/>
            <person name="Zhang X."/>
            <person name="Zhang X."/>
            <person name="Li K."/>
            <person name="Wang N."/>
            <person name="Shu C."/>
            <person name="Wu Y."/>
            <person name="Wang C."/>
            <person name="Bushley K.E."/>
            <person name="Xiang M."/>
            <person name="Liu X."/>
        </authorList>
    </citation>
    <scope>NUCLEOTIDE SEQUENCE [LARGE SCALE GENOMIC DNA]</scope>
    <source>
        <strain evidence="1 2">3608</strain>
    </source>
</reference>
<keyword evidence="2" id="KW-1185">Reference proteome</keyword>
<dbReference type="Proteomes" id="UP000054481">
    <property type="component" value="Unassembled WGS sequence"/>
</dbReference>
<dbReference type="EMBL" id="KQ030515">
    <property type="protein sequence ID" value="KJZ75684.1"/>
    <property type="molecule type" value="Genomic_DNA"/>
</dbReference>
<sequence>MSARYSMIYLPYWCLRWDCAYANTESNTWTEEALAKGCFETVGTPRDLYDDPVVKFPDNEAISAPRIMAGQRNERRVCHADPNPRCPCRRGVRTQSAARSLHWMSGFERRKGSSPAQGLASGR</sequence>